<evidence type="ECO:0000256" key="1">
    <source>
        <dbReference type="ARBA" id="ARBA00038048"/>
    </source>
</evidence>
<dbReference type="GO" id="GO:0005886">
    <property type="term" value="C:plasma membrane"/>
    <property type="evidence" value="ECO:0007669"/>
    <property type="project" value="TreeGrafter"/>
</dbReference>
<dbReference type="SUPFAM" id="SSF51735">
    <property type="entry name" value="NAD(P)-binding Rossmann-fold domains"/>
    <property type="match status" value="1"/>
</dbReference>
<dbReference type="Gene3D" id="3.40.50.720">
    <property type="entry name" value="NAD(P)-binding Rossmann-like Domain"/>
    <property type="match status" value="1"/>
</dbReference>
<dbReference type="GO" id="GO:0005811">
    <property type="term" value="C:lipid droplet"/>
    <property type="evidence" value="ECO:0007669"/>
    <property type="project" value="TreeGrafter"/>
</dbReference>
<dbReference type="Pfam" id="PF03435">
    <property type="entry name" value="Sacchrp_dh_NADP"/>
    <property type="match status" value="1"/>
</dbReference>
<keyword evidence="2" id="KW-0472">Membrane</keyword>
<dbReference type="PANTHER" id="PTHR12286">
    <property type="entry name" value="SACCHAROPINE DEHYDROGENASE-LIKE OXIDOREDUCTASE"/>
    <property type="match status" value="1"/>
</dbReference>
<dbReference type="Proteomes" id="UP000807353">
    <property type="component" value="Unassembled WGS sequence"/>
</dbReference>
<dbReference type="EMBL" id="MU150272">
    <property type="protein sequence ID" value="KAF9462382.1"/>
    <property type="molecule type" value="Genomic_DNA"/>
</dbReference>
<dbReference type="InterPro" id="IPR005097">
    <property type="entry name" value="Sacchrp_dh_NADP-bd"/>
</dbReference>
<proteinExistence type="inferred from homology"/>
<evidence type="ECO:0000259" key="3">
    <source>
        <dbReference type="Pfam" id="PF03435"/>
    </source>
</evidence>
<keyword evidence="2" id="KW-1133">Transmembrane helix</keyword>
<name>A0A9P6CE21_9AGAR</name>
<dbReference type="AlphaFoldDB" id="A0A9P6CE21"/>
<dbReference type="InterPro" id="IPR036291">
    <property type="entry name" value="NAD(P)-bd_dom_sf"/>
</dbReference>
<sequence>MSSLQTDIVVLGATGFTGRLITRYLALHPQHTRGLFSFAVAARSQSRLHELVQDLSLPPQINTIRVDVTNDAEVESVVKSARVVINTVGPYWRWGTPVVRACVKSGTHYVDLTGESYWIKSIIDQFDYLATKTGAIIVPSCGMDSIPSDVTAFLANKALKAYGELELRASTTAFKVRGGISGGTLGTMMSSIEEVPKEKLRVASMEYALSPVKGLNRTPFNFSYSLDVPGAKTLVGAFFFMKPTNKALVQRTFGLLELEALKASGSTNSRSSVTTARRERYGPNFSYDEFIVMPSRLAAIMFSAAFAIGFGMLTFVRPFRWLVKKCMTQPGGGPSDESMEKGFIECTNITTSTSDPPVYAKSVFTGNGDPGYLLTAIMISESALSLLLPPVSVTNSSGASSQSGSLPTGLPSFARRGGILTPMTAFGDVLLTRLTETGRFEFKYEIVGSTGSAEEGRKNV</sequence>
<comment type="similarity">
    <text evidence="1">Belongs to the saccharopine dehydrogenase family.</text>
</comment>
<reference evidence="4" key="1">
    <citation type="submission" date="2020-11" db="EMBL/GenBank/DDBJ databases">
        <authorList>
            <consortium name="DOE Joint Genome Institute"/>
            <person name="Ahrendt S."/>
            <person name="Riley R."/>
            <person name="Andreopoulos W."/>
            <person name="Labutti K."/>
            <person name="Pangilinan J."/>
            <person name="Ruiz-Duenas F.J."/>
            <person name="Barrasa J.M."/>
            <person name="Sanchez-Garcia M."/>
            <person name="Camarero S."/>
            <person name="Miyauchi S."/>
            <person name="Serrano A."/>
            <person name="Linde D."/>
            <person name="Babiker R."/>
            <person name="Drula E."/>
            <person name="Ayuso-Fernandez I."/>
            <person name="Pacheco R."/>
            <person name="Padilla G."/>
            <person name="Ferreira P."/>
            <person name="Barriuso J."/>
            <person name="Kellner H."/>
            <person name="Castanera R."/>
            <person name="Alfaro M."/>
            <person name="Ramirez L."/>
            <person name="Pisabarro A.G."/>
            <person name="Kuo A."/>
            <person name="Tritt A."/>
            <person name="Lipzen A."/>
            <person name="He G."/>
            <person name="Yan M."/>
            <person name="Ng V."/>
            <person name="Cullen D."/>
            <person name="Martin F."/>
            <person name="Rosso M.-N."/>
            <person name="Henrissat B."/>
            <person name="Hibbett D."/>
            <person name="Martinez A.T."/>
            <person name="Grigoriev I.V."/>
        </authorList>
    </citation>
    <scope>NUCLEOTIDE SEQUENCE</scope>
    <source>
        <strain evidence="4">CBS 247.69</strain>
    </source>
</reference>
<evidence type="ECO:0000313" key="5">
    <source>
        <dbReference type="Proteomes" id="UP000807353"/>
    </source>
</evidence>
<dbReference type="GO" id="GO:0005739">
    <property type="term" value="C:mitochondrion"/>
    <property type="evidence" value="ECO:0007669"/>
    <property type="project" value="TreeGrafter"/>
</dbReference>
<dbReference type="GO" id="GO:0009247">
    <property type="term" value="P:glycolipid biosynthetic process"/>
    <property type="evidence" value="ECO:0007669"/>
    <property type="project" value="TreeGrafter"/>
</dbReference>
<keyword evidence="2" id="KW-0812">Transmembrane</keyword>
<organism evidence="4 5">
    <name type="scientific">Collybia nuda</name>
    <dbReference type="NCBI Taxonomy" id="64659"/>
    <lineage>
        <taxon>Eukaryota</taxon>
        <taxon>Fungi</taxon>
        <taxon>Dikarya</taxon>
        <taxon>Basidiomycota</taxon>
        <taxon>Agaricomycotina</taxon>
        <taxon>Agaricomycetes</taxon>
        <taxon>Agaricomycetidae</taxon>
        <taxon>Agaricales</taxon>
        <taxon>Tricholomatineae</taxon>
        <taxon>Clitocybaceae</taxon>
        <taxon>Collybia</taxon>
    </lineage>
</organism>
<keyword evidence="5" id="KW-1185">Reference proteome</keyword>
<evidence type="ECO:0000256" key="2">
    <source>
        <dbReference type="SAM" id="Phobius"/>
    </source>
</evidence>
<protein>
    <submittedName>
        <fullName evidence="4">Saccharopine dehydrogenase-domain-containing protein</fullName>
    </submittedName>
</protein>
<gene>
    <name evidence="4" type="ORF">BDZ94DRAFT_1166017</name>
</gene>
<dbReference type="PANTHER" id="PTHR12286:SF5">
    <property type="entry name" value="SACCHAROPINE DEHYDROGENASE-LIKE OXIDOREDUCTASE"/>
    <property type="match status" value="1"/>
</dbReference>
<feature type="transmembrane region" description="Helical" evidence="2">
    <location>
        <begin position="297"/>
        <end position="316"/>
    </location>
</feature>
<evidence type="ECO:0000313" key="4">
    <source>
        <dbReference type="EMBL" id="KAF9462382.1"/>
    </source>
</evidence>
<comment type="caution">
    <text evidence="4">The sequence shown here is derived from an EMBL/GenBank/DDBJ whole genome shotgun (WGS) entry which is preliminary data.</text>
</comment>
<dbReference type="OrthoDB" id="10268090at2759"/>
<dbReference type="InterPro" id="IPR051276">
    <property type="entry name" value="Saccharopine_DH-like_oxidrdct"/>
</dbReference>
<accession>A0A9P6CE21</accession>
<feature type="domain" description="Saccharopine dehydrogenase NADP binding" evidence="3">
    <location>
        <begin position="8"/>
        <end position="120"/>
    </location>
</feature>